<comment type="subcellular location">
    <subcellularLocation>
        <location evidence="1">Cell membrane</location>
        <topology evidence="1">Multi-pass membrane protein</topology>
    </subcellularLocation>
</comment>
<evidence type="ECO:0000313" key="9">
    <source>
        <dbReference type="Proteomes" id="UP000460751"/>
    </source>
</evidence>
<feature type="transmembrane region" description="Helical" evidence="6">
    <location>
        <begin position="327"/>
        <end position="347"/>
    </location>
</feature>
<keyword evidence="9" id="KW-1185">Reference proteome</keyword>
<comment type="caution">
    <text evidence="8">The sequence shown here is derived from an EMBL/GenBank/DDBJ whole genome shotgun (WGS) entry which is preliminary data.</text>
</comment>
<gene>
    <name evidence="8" type="ORF">GLW01_00610</name>
</gene>
<dbReference type="Pfam" id="PF03176">
    <property type="entry name" value="MMPL"/>
    <property type="match status" value="2"/>
</dbReference>
<protein>
    <submittedName>
        <fullName evidence="8">MMPL family transporter</fullName>
    </submittedName>
</protein>
<keyword evidence="5 6" id="KW-0472">Membrane</keyword>
<evidence type="ECO:0000256" key="6">
    <source>
        <dbReference type="SAM" id="Phobius"/>
    </source>
</evidence>
<evidence type="ECO:0000256" key="1">
    <source>
        <dbReference type="ARBA" id="ARBA00004651"/>
    </source>
</evidence>
<proteinExistence type="predicted"/>
<reference evidence="8 9" key="1">
    <citation type="submission" date="2019-11" db="EMBL/GenBank/DDBJ databases">
        <title>Genome sequences of 17 halophilic strains isolated from different environments.</title>
        <authorList>
            <person name="Furrow R.E."/>
        </authorList>
    </citation>
    <scope>NUCLEOTIDE SEQUENCE [LARGE SCALE GENOMIC DNA]</scope>
    <source>
        <strain evidence="8 9">22507_15_FS</strain>
    </source>
</reference>
<feature type="transmembrane region" description="Helical" evidence="6">
    <location>
        <begin position="353"/>
        <end position="375"/>
    </location>
</feature>
<dbReference type="PANTHER" id="PTHR33406:SF10">
    <property type="entry name" value="SSD DOMAIN-CONTAINING PROTEIN"/>
    <property type="match status" value="1"/>
</dbReference>
<dbReference type="SUPFAM" id="SSF82866">
    <property type="entry name" value="Multidrug efflux transporter AcrB transmembrane domain"/>
    <property type="match status" value="2"/>
</dbReference>
<dbReference type="Proteomes" id="UP000460751">
    <property type="component" value="Unassembled WGS sequence"/>
</dbReference>
<keyword evidence="4 6" id="KW-1133">Transmembrane helix</keyword>
<feature type="transmembrane region" description="Helical" evidence="6">
    <location>
        <begin position="387"/>
        <end position="404"/>
    </location>
</feature>
<feature type="transmembrane region" description="Helical" evidence="6">
    <location>
        <begin position="21"/>
        <end position="39"/>
    </location>
</feature>
<feature type="domain" description="Membrane transport protein MMPL" evidence="7">
    <location>
        <begin position="574"/>
        <end position="769"/>
    </location>
</feature>
<evidence type="ECO:0000259" key="7">
    <source>
        <dbReference type="Pfam" id="PF03176"/>
    </source>
</evidence>
<dbReference type="Gene3D" id="1.20.1640.10">
    <property type="entry name" value="Multidrug efflux transporter AcrB transmembrane domain"/>
    <property type="match status" value="2"/>
</dbReference>
<name>A0A9X5B2W3_9GAMM</name>
<dbReference type="InterPro" id="IPR050545">
    <property type="entry name" value="Mycobact_MmpL"/>
</dbReference>
<dbReference type="EMBL" id="WMEX01000001">
    <property type="protein sequence ID" value="MYL25286.1"/>
    <property type="molecule type" value="Genomic_DNA"/>
</dbReference>
<evidence type="ECO:0000256" key="4">
    <source>
        <dbReference type="ARBA" id="ARBA00022989"/>
    </source>
</evidence>
<feature type="transmembrane region" description="Helical" evidence="6">
    <location>
        <begin position="717"/>
        <end position="735"/>
    </location>
</feature>
<dbReference type="AlphaFoldDB" id="A0A9X5B2W3"/>
<evidence type="ECO:0000256" key="5">
    <source>
        <dbReference type="ARBA" id="ARBA00023136"/>
    </source>
</evidence>
<accession>A0A9X5B2W3</accession>
<feature type="transmembrane region" description="Helical" evidence="6">
    <location>
        <begin position="410"/>
        <end position="428"/>
    </location>
</feature>
<keyword evidence="2" id="KW-1003">Cell membrane</keyword>
<dbReference type="PANTHER" id="PTHR33406">
    <property type="entry name" value="MEMBRANE PROTEIN MJ1562-RELATED"/>
    <property type="match status" value="1"/>
</dbReference>
<sequence length="796" mass="87260">MSLSRFAQALSEFCIRHRKPVTALIVVSTIAMAALLTRLEVYTEFSDMVPQGHPYVDVHQEYKETFGGSNKVSIMVAAEEGTIFQRPILKEVQRITQELAKVSGVNPFQITSLASRKLKSVNASSRGIESVPLMWPDVPETREGVDKLQSAVLNNPLVYGIYVAQDQGSTLIQVDFYDNLVDYTKIFPQIQSILDASPVEDQVEHHIVGQPVLYGWVNHYLGETVNIALASLGAMLLALFLLNRTWRGTLLPLLSGVVSTIWALGIGVLLGFNFDPLVIVVAFIITARCFSHAVQLITRFDDLCDGEGVQPKKAAEQTMKELFRPGLLGLVSDAGAILCVVLTPIPLLQKVSIIGAIWVMTIGFSAVILTPVLLSWVKAPLRNAHPLNLRFLLTAVLSVAVKVVETRARYVVLPVTAIAVGLLVFKATDLTVGDATPGSPILWEDSSFNRDSALINEQYPGTEQMFIVLSGGDDVLKRPDVLDWMQRFQRRMERMPQVGGSLSLADIVVDVRRNLYEGNPRYRELGNSQMENGELISFYMQGAAPDDLAQYANPMFSDGSVILFLQDRKGETLRQATYQIKRFINNNPLDGVDVRMAGGSLGIIAAVNEVLLRDQVEAIALALLVVILSCLVVYRSSASGIFFMVPVLISNVVTFAFMAWQGIGMSISTLPVVALGIGLGVDYAFYIVDSVKEYLEKEPDGDAVEAIRQSLYSAGRGVLLTSVTLAAGVLLWSFSSLRFQAEMGMLIGLWLLVSAFTSLFVMPSLVRVLRPKFIFGQAPQTTRSDDSTGQPAPSTY</sequence>
<evidence type="ECO:0000313" key="8">
    <source>
        <dbReference type="EMBL" id="MYL25286.1"/>
    </source>
</evidence>
<feature type="domain" description="Membrane transport protein MMPL" evidence="7">
    <location>
        <begin position="87"/>
        <end position="375"/>
    </location>
</feature>
<dbReference type="InterPro" id="IPR004869">
    <property type="entry name" value="MMPL_dom"/>
</dbReference>
<evidence type="ECO:0000256" key="2">
    <source>
        <dbReference type="ARBA" id="ARBA00022475"/>
    </source>
</evidence>
<feature type="transmembrane region" description="Helical" evidence="6">
    <location>
        <begin position="618"/>
        <end position="634"/>
    </location>
</feature>
<dbReference type="GO" id="GO:0005886">
    <property type="term" value="C:plasma membrane"/>
    <property type="evidence" value="ECO:0007669"/>
    <property type="project" value="UniProtKB-SubCell"/>
</dbReference>
<dbReference type="OrthoDB" id="5963930at2"/>
<organism evidence="8 9">
    <name type="scientific">Vreelandella halophila</name>
    <dbReference type="NCBI Taxonomy" id="86177"/>
    <lineage>
        <taxon>Bacteria</taxon>
        <taxon>Pseudomonadati</taxon>
        <taxon>Pseudomonadota</taxon>
        <taxon>Gammaproteobacteria</taxon>
        <taxon>Oceanospirillales</taxon>
        <taxon>Halomonadaceae</taxon>
        <taxon>Vreelandella</taxon>
    </lineage>
</organism>
<feature type="transmembrane region" description="Helical" evidence="6">
    <location>
        <begin position="641"/>
        <end position="663"/>
    </location>
</feature>
<keyword evidence="3 6" id="KW-0812">Transmembrane</keyword>
<evidence type="ECO:0000256" key="3">
    <source>
        <dbReference type="ARBA" id="ARBA00022692"/>
    </source>
</evidence>
<feature type="transmembrane region" description="Helical" evidence="6">
    <location>
        <begin position="249"/>
        <end position="271"/>
    </location>
</feature>
<feature type="transmembrane region" description="Helical" evidence="6">
    <location>
        <begin position="224"/>
        <end position="242"/>
    </location>
</feature>
<feature type="transmembrane region" description="Helical" evidence="6">
    <location>
        <begin position="747"/>
        <end position="766"/>
    </location>
</feature>
<feature type="transmembrane region" description="Helical" evidence="6">
    <location>
        <begin position="669"/>
        <end position="688"/>
    </location>
</feature>